<reference evidence="2 3" key="1">
    <citation type="submission" date="2020-05" db="EMBL/GenBank/DDBJ databases">
        <title>Identification and distribution of gene clusters putatively required for synthesis of sphingolipid metabolism inhibitors in phylogenetically diverse species of the filamentous fungus Fusarium.</title>
        <authorList>
            <person name="Kim H.-S."/>
            <person name="Busman M."/>
            <person name="Brown D.W."/>
            <person name="Divon H."/>
            <person name="Uhlig S."/>
            <person name="Proctor R.H."/>
        </authorList>
    </citation>
    <scope>NUCLEOTIDE SEQUENCE [LARGE SCALE GENOMIC DNA]</scope>
    <source>
        <strain evidence="2 3">NRRL 25211</strain>
    </source>
</reference>
<feature type="region of interest" description="Disordered" evidence="1">
    <location>
        <begin position="1"/>
        <end position="56"/>
    </location>
</feature>
<protein>
    <recommendedName>
        <fullName evidence="4">Myb-like domain-containing protein</fullName>
    </recommendedName>
</protein>
<dbReference type="EMBL" id="JAAOAR010000049">
    <property type="protein sequence ID" value="KAF5605728.1"/>
    <property type="molecule type" value="Genomic_DNA"/>
</dbReference>
<evidence type="ECO:0008006" key="4">
    <source>
        <dbReference type="Google" id="ProtNLM"/>
    </source>
</evidence>
<dbReference type="AlphaFoldDB" id="A0A8H5Q035"/>
<proteinExistence type="predicted"/>
<feature type="region of interest" description="Disordered" evidence="1">
    <location>
        <begin position="118"/>
        <end position="141"/>
    </location>
</feature>
<dbReference type="InterPro" id="IPR001005">
    <property type="entry name" value="SANT/Myb"/>
</dbReference>
<feature type="compositionally biased region" description="Basic and acidic residues" evidence="1">
    <location>
        <begin position="40"/>
        <end position="51"/>
    </location>
</feature>
<keyword evidence="3" id="KW-1185">Reference proteome</keyword>
<gene>
    <name evidence="2" type="ORF">FPANT_1131</name>
</gene>
<dbReference type="CDD" id="cd00167">
    <property type="entry name" value="SANT"/>
    <property type="match status" value="1"/>
</dbReference>
<organism evidence="2 3">
    <name type="scientific">Fusarium pseudoanthophilum</name>
    <dbReference type="NCBI Taxonomy" id="48495"/>
    <lineage>
        <taxon>Eukaryota</taxon>
        <taxon>Fungi</taxon>
        <taxon>Dikarya</taxon>
        <taxon>Ascomycota</taxon>
        <taxon>Pezizomycotina</taxon>
        <taxon>Sordariomycetes</taxon>
        <taxon>Hypocreomycetidae</taxon>
        <taxon>Hypocreales</taxon>
        <taxon>Nectriaceae</taxon>
        <taxon>Fusarium</taxon>
        <taxon>Fusarium fujikuroi species complex</taxon>
    </lineage>
</organism>
<evidence type="ECO:0000256" key="1">
    <source>
        <dbReference type="SAM" id="MobiDB-lite"/>
    </source>
</evidence>
<name>A0A8H5Q035_9HYPO</name>
<sequence length="141" mass="16351">MQPWHQRALAKGRTPLPDSPGARPWLPQKPIVSELEDSNQQERRNDGDRPSTDIVVQNNELASTTTRAAKTSMNQSYRFWTESDLRRLTEMRNGGAKWSTIALEFPYRTHEALKQTYHKRRHTVEQRIEKEKSSEGAANKH</sequence>
<accession>A0A8H5Q035</accession>
<feature type="compositionally biased region" description="Basic and acidic residues" evidence="1">
    <location>
        <begin position="123"/>
        <end position="134"/>
    </location>
</feature>
<dbReference type="Proteomes" id="UP000544095">
    <property type="component" value="Unassembled WGS sequence"/>
</dbReference>
<comment type="caution">
    <text evidence="2">The sequence shown here is derived from an EMBL/GenBank/DDBJ whole genome shotgun (WGS) entry which is preliminary data.</text>
</comment>
<evidence type="ECO:0000313" key="3">
    <source>
        <dbReference type="Proteomes" id="UP000544095"/>
    </source>
</evidence>
<evidence type="ECO:0000313" key="2">
    <source>
        <dbReference type="EMBL" id="KAF5605728.1"/>
    </source>
</evidence>